<name>A0ABX4N633_9LEPT</name>
<dbReference type="EMBL" id="NPDP01000033">
    <property type="protein sequence ID" value="PJZ28791.1"/>
    <property type="molecule type" value="Genomic_DNA"/>
</dbReference>
<organism evidence="1 2">
    <name type="scientific">Leptospira kmetyi</name>
    <dbReference type="NCBI Taxonomy" id="408139"/>
    <lineage>
        <taxon>Bacteria</taxon>
        <taxon>Pseudomonadati</taxon>
        <taxon>Spirochaetota</taxon>
        <taxon>Spirochaetia</taxon>
        <taxon>Leptospirales</taxon>
        <taxon>Leptospiraceae</taxon>
        <taxon>Leptospira</taxon>
    </lineage>
</organism>
<accession>A0ABX4N633</accession>
<dbReference type="NCBIfam" id="NF047533">
    <property type="entry name" value="LBL_2463_fam"/>
    <property type="match status" value="1"/>
</dbReference>
<protein>
    <recommendedName>
        <fullName evidence="3">GNAT family N-acetyltransferase</fullName>
    </recommendedName>
</protein>
<evidence type="ECO:0000313" key="2">
    <source>
        <dbReference type="Proteomes" id="UP000231919"/>
    </source>
</evidence>
<comment type="caution">
    <text evidence="1">The sequence shown here is derived from an EMBL/GenBank/DDBJ whole genome shotgun (WGS) entry which is preliminary data.</text>
</comment>
<proteinExistence type="predicted"/>
<sequence length="207" mass="23825">MFQKNHTVETNSRFGKFTLHRWNAKMPTEELEKIKEFGKEIYRSAGYSDYETTNLDQWSEWFYVTHEGVLQAATRLVLKTESNLLPLEIAKRHPSGDQYRINKTGFHQIADWNSVTFYQTILGVFGFKIAAKAVAKYCLENQINLVYGMINPIWTGLHRVYLEKGAIASKEFSDPVYFPGCELNGTTAHFRLIEFGENALQNIASNL</sequence>
<evidence type="ECO:0000313" key="1">
    <source>
        <dbReference type="EMBL" id="PJZ28791.1"/>
    </source>
</evidence>
<keyword evidence="2" id="KW-1185">Reference proteome</keyword>
<dbReference type="Proteomes" id="UP000231919">
    <property type="component" value="Unassembled WGS sequence"/>
</dbReference>
<reference evidence="1 2" key="1">
    <citation type="submission" date="2017-07" db="EMBL/GenBank/DDBJ databases">
        <title>Leptospira spp. isolated from tropical soils.</title>
        <authorList>
            <person name="Thibeaux R."/>
            <person name="Iraola G."/>
            <person name="Ferres I."/>
            <person name="Bierque E."/>
            <person name="Girault D."/>
            <person name="Soupe-Gilbert M.-E."/>
            <person name="Picardeau M."/>
            <person name="Goarant C."/>
        </authorList>
    </citation>
    <scope>NUCLEOTIDE SEQUENCE [LARGE SCALE GENOMIC DNA]</scope>
    <source>
        <strain evidence="1 2">JW2-C-B1</strain>
    </source>
</reference>
<evidence type="ECO:0008006" key="3">
    <source>
        <dbReference type="Google" id="ProtNLM"/>
    </source>
</evidence>
<gene>
    <name evidence="1" type="ORF">CH378_16380</name>
</gene>